<organism evidence="10 11">
    <name type="scientific">Alicyclobacillus tolerans</name>
    <dbReference type="NCBI Taxonomy" id="90970"/>
    <lineage>
        <taxon>Bacteria</taxon>
        <taxon>Bacillati</taxon>
        <taxon>Bacillota</taxon>
        <taxon>Bacilli</taxon>
        <taxon>Bacillales</taxon>
        <taxon>Alicyclobacillaceae</taxon>
        <taxon>Alicyclobacillus</taxon>
    </lineage>
</organism>
<dbReference type="RefSeq" id="WP_072874527.1">
    <property type="nucleotide sequence ID" value="NZ_FRAF01000017.1"/>
</dbReference>
<dbReference type="EMBL" id="FRAF01000017">
    <property type="protein sequence ID" value="SHK59206.1"/>
    <property type="molecule type" value="Genomic_DNA"/>
</dbReference>
<dbReference type="GO" id="GO:0051607">
    <property type="term" value="P:defense response to virus"/>
    <property type="evidence" value="ECO:0007669"/>
    <property type="project" value="UniProtKB-KW"/>
</dbReference>
<feature type="transmembrane region" description="Helical" evidence="8">
    <location>
        <begin position="21"/>
        <end position="42"/>
    </location>
</feature>
<keyword evidence="7 8" id="KW-0472">Membrane</keyword>
<keyword evidence="5 8" id="KW-1133">Transmembrane helix</keyword>
<evidence type="ECO:0000256" key="2">
    <source>
        <dbReference type="ARBA" id="ARBA00022475"/>
    </source>
</evidence>
<keyword evidence="6" id="KW-0051">Antiviral defense</keyword>
<keyword evidence="3 8" id="KW-0812">Transmembrane</keyword>
<dbReference type="Pfam" id="PF18967">
    <property type="entry name" value="PycTM"/>
    <property type="match status" value="1"/>
</dbReference>
<evidence type="ECO:0000256" key="4">
    <source>
        <dbReference type="ARBA" id="ARBA00022741"/>
    </source>
</evidence>
<evidence type="ECO:0000256" key="8">
    <source>
        <dbReference type="SAM" id="Phobius"/>
    </source>
</evidence>
<evidence type="ECO:0000313" key="11">
    <source>
        <dbReference type="Proteomes" id="UP000184016"/>
    </source>
</evidence>
<evidence type="ECO:0000313" key="10">
    <source>
        <dbReference type="EMBL" id="SHK59206.1"/>
    </source>
</evidence>
<evidence type="ECO:0000256" key="5">
    <source>
        <dbReference type="ARBA" id="ARBA00022989"/>
    </source>
</evidence>
<evidence type="ECO:0000256" key="1">
    <source>
        <dbReference type="ARBA" id="ARBA00004236"/>
    </source>
</evidence>
<evidence type="ECO:0000256" key="7">
    <source>
        <dbReference type="ARBA" id="ARBA00023136"/>
    </source>
</evidence>
<dbReference type="InterPro" id="IPR043760">
    <property type="entry name" value="PycTM_dom"/>
</dbReference>
<keyword evidence="11" id="KW-1185">Reference proteome</keyword>
<feature type="transmembrane region" description="Helical" evidence="8">
    <location>
        <begin position="144"/>
        <end position="170"/>
    </location>
</feature>
<keyword evidence="4" id="KW-0547">Nucleotide-binding</keyword>
<protein>
    <recommendedName>
        <fullName evidence="9">Pycsar effector protein domain-containing protein</fullName>
    </recommendedName>
</protein>
<gene>
    <name evidence="10" type="ORF">SAMN05443507_11744</name>
</gene>
<dbReference type="STRING" id="1830138.SAMN05443507_11744"/>
<accession>A0A1M6TQJ2</accession>
<sequence length="172" mass="19430">MKDELKYLFDKVNDWLKFAEAKHVAIITFDTAALFGLISLLTNSSIATAIKVPVTIFVMGIAISLLISLFSFSPITNSSKIIRTEGGIAKNDNLLYFGDISKYESPQYKEALKEKFKCQLSEWEGQLADQILINSKIVMRKFKLFNWSVWVVLTFVGLSVLVCISMKLWAFG</sequence>
<dbReference type="GO" id="GO:0005886">
    <property type="term" value="C:plasma membrane"/>
    <property type="evidence" value="ECO:0007669"/>
    <property type="project" value="UniProtKB-SubCell"/>
</dbReference>
<dbReference type="OrthoDB" id="2084475at2"/>
<proteinExistence type="predicted"/>
<feature type="domain" description="Pycsar effector protein" evidence="9">
    <location>
        <begin position="5"/>
        <end position="162"/>
    </location>
</feature>
<evidence type="ECO:0000259" key="9">
    <source>
        <dbReference type="Pfam" id="PF18967"/>
    </source>
</evidence>
<reference evidence="11" key="1">
    <citation type="submission" date="2016-11" db="EMBL/GenBank/DDBJ databases">
        <authorList>
            <person name="Varghese N."/>
            <person name="Submissions S."/>
        </authorList>
    </citation>
    <scope>NUCLEOTIDE SEQUENCE [LARGE SCALE GENOMIC DNA]</scope>
    <source>
        <strain evidence="11">USBA-503</strain>
    </source>
</reference>
<name>A0A1M6TQJ2_9BACL</name>
<keyword evidence="2" id="KW-1003">Cell membrane</keyword>
<dbReference type="AlphaFoldDB" id="A0A1M6TQJ2"/>
<dbReference type="GO" id="GO:0000166">
    <property type="term" value="F:nucleotide binding"/>
    <property type="evidence" value="ECO:0007669"/>
    <property type="project" value="UniProtKB-KW"/>
</dbReference>
<evidence type="ECO:0000256" key="6">
    <source>
        <dbReference type="ARBA" id="ARBA00023118"/>
    </source>
</evidence>
<comment type="subcellular location">
    <subcellularLocation>
        <location evidence="1">Cell membrane</location>
    </subcellularLocation>
</comment>
<feature type="transmembrane region" description="Helical" evidence="8">
    <location>
        <begin position="54"/>
        <end position="73"/>
    </location>
</feature>
<dbReference type="Proteomes" id="UP000184016">
    <property type="component" value="Unassembled WGS sequence"/>
</dbReference>
<evidence type="ECO:0000256" key="3">
    <source>
        <dbReference type="ARBA" id="ARBA00022692"/>
    </source>
</evidence>